<feature type="transmembrane region" description="Helical" evidence="7">
    <location>
        <begin position="42"/>
        <end position="62"/>
    </location>
</feature>
<evidence type="ECO:0000256" key="4">
    <source>
        <dbReference type="ARBA" id="ARBA00022692"/>
    </source>
</evidence>
<keyword evidence="3" id="KW-1003">Cell membrane</keyword>
<sequence>MKKGFYTIMAAQFFSSLADNALLIAAIALLTELHSPQWMTPLLKLFFVLSYVVLAAFVGAFADSMPKGKVMFITNTIKIAGCAIMMFGLHPLLAYGIVGFGAAAYSPAKYGILTELLPPERLVAANGWIEGLTVCSIILGTVVGGALISVHISQLLLGIDVPYVDTGITTPAEAAMVVIMMFYVIAAVFNLFIPETGARYPQQEKNPIKLIAEFADCFTALWRDKLGQISLAVTTLFWGAGATLQFIVLKWAEKSLGLNLSQGALLQAVVAVGVAVGAIMAAMRIPLRKSLSVLPFGVAMGVVVMLMAFYTKHSLPEISLDVLGMHMPLYMAIAYVFLMLVGGMSGYFVVPMNALLQHRGHVLLSAGHSIAVQNFNENVSVLLMLCLYALLIKLNVPIGIVIVAFGIFVCATMLLVMRQHRYNVRNFNSLAMIGEDKHH</sequence>
<dbReference type="PANTHER" id="PTHR43266:SF2">
    <property type="entry name" value="MAJOR FACILITATOR SUPERFAMILY (MFS) PROFILE DOMAIN-CONTAINING PROTEIN"/>
    <property type="match status" value="1"/>
</dbReference>
<dbReference type="PANTHER" id="PTHR43266">
    <property type="entry name" value="MACROLIDE-EFFLUX PROTEIN"/>
    <property type="match status" value="1"/>
</dbReference>
<feature type="transmembrane region" description="Helical" evidence="7">
    <location>
        <begin position="172"/>
        <end position="193"/>
    </location>
</feature>
<evidence type="ECO:0000256" key="5">
    <source>
        <dbReference type="ARBA" id="ARBA00022989"/>
    </source>
</evidence>
<feature type="transmembrane region" description="Helical" evidence="7">
    <location>
        <begin position="330"/>
        <end position="350"/>
    </location>
</feature>
<evidence type="ECO:0000256" key="3">
    <source>
        <dbReference type="ARBA" id="ARBA00022475"/>
    </source>
</evidence>
<evidence type="ECO:0000313" key="8">
    <source>
        <dbReference type="EMBL" id="AJG19828.1"/>
    </source>
</evidence>
<keyword evidence="4 7" id="KW-0812">Transmembrane</keyword>
<dbReference type="Proteomes" id="UP000031843">
    <property type="component" value="Chromosome main"/>
</dbReference>
<protein>
    <submittedName>
        <fullName evidence="8">Putative transmembrane protein</fullName>
    </submittedName>
</protein>
<feature type="transmembrane region" description="Helical" evidence="7">
    <location>
        <begin position="290"/>
        <end position="310"/>
    </location>
</feature>
<evidence type="ECO:0000256" key="1">
    <source>
        <dbReference type="ARBA" id="ARBA00004651"/>
    </source>
</evidence>
<keyword evidence="6 7" id="KW-0472">Membrane</keyword>
<keyword evidence="5 7" id="KW-1133">Transmembrane helix</keyword>
<evidence type="ECO:0000256" key="6">
    <source>
        <dbReference type="ARBA" id="ARBA00023136"/>
    </source>
</evidence>
<evidence type="ECO:0000256" key="7">
    <source>
        <dbReference type="SAM" id="Phobius"/>
    </source>
</evidence>
<organism evidence="8 9">
    <name type="scientific">Cupriavidus basilensis</name>
    <dbReference type="NCBI Taxonomy" id="68895"/>
    <lineage>
        <taxon>Bacteria</taxon>
        <taxon>Pseudomonadati</taxon>
        <taxon>Pseudomonadota</taxon>
        <taxon>Betaproteobacteria</taxon>
        <taxon>Burkholderiales</taxon>
        <taxon>Burkholderiaceae</taxon>
        <taxon>Cupriavidus</taxon>
    </lineage>
</organism>
<dbReference type="SUPFAM" id="SSF103473">
    <property type="entry name" value="MFS general substrate transporter"/>
    <property type="match status" value="1"/>
</dbReference>
<keyword evidence="9" id="KW-1185">Reference proteome</keyword>
<dbReference type="AlphaFoldDB" id="A0A0C4YA70"/>
<comment type="subcellular location">
    <subcellularLocation>
        <location evidence="1">Cell membrane</location>
        <topology evidence="1">Multi-pass membrane protein</topology>
    </subcellularLocation>
</comment>
<feature type="transmembrane region" description="Helical" evidence="7">
    <location>
        <begin position="231"/>
        <end position="252"/>
    </location>
</feature>
<dbReference type="GO" id="GO:0005886">
    <property type="term" value="C:plasma membrane"/>
    <property type="evidence" value="ECO:0007669"/>
    <property type="project" value="UniProtKB-SubCell"/>
</dbReference>
<dbReference type="KEGG" id="cbw:RR42_m2436"/>
<accession>A0A0C4YA70</accession>
<dbReference type="OrthoDB" id="9803968at2"/>
<dbReference type="InterPro" id="IPR036259">
    <property type="entry name" value="MFS_trans_sf"/>
</dbReference>
<gene>
    <name evidence="8" type="ORF">RR42_m2436</name>
</gene>
<name>A0A0C4YA70_9BURK</name>
<evidence type="ECO:0000256" key="2">
    <source>
        <dbReference type="ARBA" id="ARBA00022448"/>
    </source>
</evidence>
<proteinExistence type="predicted"/>
<evidence type="ECO:0000313" key="9">
    <source>
        <dbReference type="Proteomes" id="UP000031843"/>
    </source>
</evidence>
<feature type="transmembrane region" description="Helical" evidence="7">
    <location>
        <begin position="77"/>
        <end position="106"/>
    </location>
</feature>
<dbReference type="Gene3D" id="1.20.1250.20">
    <property type="entry name" value="MFS general substrate transporter like domains"/>
    <property type="match status" value="1"/>
</dbReference>
<feature type="transmembrane region" description="Helical" evidence="7">
    <location>
        <begin position="371"/>
        <end position="392"/>
    </location>
</feature>
<dbReference type="RefSeq" id="WP_043347018.1">
    <property type="nucleotide sequence ID" value="NZ_CP010536.1"/>
</dbReference>
<dbReference type="GO" id="GO:0022857">
    <property type="term" value="F:transmembrane transporter activity"/>
    <property type="evidence" value="ECO:0007669"/>
    <property type="project" value="InterPro"/>
</dbReference>
<feature type="transmembrane region" description="Helical" evidence="7">
    <location>
        <begin position="6"/>
        <end position="30"/>
    </location>
</feature>
<reference evidence="8 9" key="1">
    <citation type="journal article" date="2015" name="Genome Announc.">
        <title>Complete Genome Sequence of Cupriavidus basilensis 4G11, Isolated from the Oak Ridge Field Research Center Site.</title>
        <authorList>
            <person name="Ray J."/>
            <person name="Waters R.J."/>
            <person name="Skerker J.M."/>
            <person name="Kuehl J.V."/>
            <person name="Price M.N."/>
            <person name="Huang J."/>
            <person name="Chakraborty R."/>
            <person name="Arkin A.P."/>
            <person name="Deutschbauer A."/>
        </authorList>
    </citation>
    <scope>NUCLEOTIDE SEQUENCE [LARGE SCALE GENOMIC DNA]</scope>
    <source>
        <strain evidence="8">4G11</strain>
    </source>
</reference>
<dbReference type="EMBL" id="CP010536">
    <property type="protein sequence ID" value="AJG19828.1"/>
    <property type="molecule type" value="Genomic_DNA"/>
</dbReference>
<dbReference type="InterPro" id="IPR011701">
    <property type="entry name" value="MFS"/>
</dbReference>
<feature type="transmembrane region" description="Helical" evidence="7">
    <location>
        <begin position="398"/>
        <end position="417"/>
    </location>
</feature>
<feature type="transmembrane region" description="Helical" evidence="7">
    <location>
        <begin position="264"/>
        <end position="283"/>
    </location>
</feature>
<keyword evidence="2" id="KW-0813">Transport</keyword>
<dbReference type="STRING" id="68895.RR42_m2436"/>
<dbReference type="NCBIfam" id="NF008397">
    <property type="entry name" value="PRK11195.1"/>
    <property type="match status" value="1"/>
</dbReference>
<dbReference type="Pfam" id="PF07690">
    <property type="entry name" value="MFS_1"/>
    <property type="match status" value="1"/>
</dbReference>